<dbReference type="PANTHER" id="PTHR43191">
    <property type="entry name" value="RRNA METHYLTRANSFERASE 3"/>
    <property type="match status" value="1"/>
</dbReference>
<dbReference type="InterPro" id="IPR029064">
    <property type="entry name" value="Ribosomal_eL30-like_sf"/>
</dbReference>
<dbReference type="GO" id="GO:0032259">
    <property type="term" value="P:methylation"/>
    <property type="evidence" value="ECO:0007669"/>
    <property type="project" value="UniProtKB-KW"/>
</dbReference>
<evidence type="ECO:0000256" key="1">
    <source>
        <dbReference type="ARBA" id="ARBA00007228"/>
    </source>
</evidence>
<evidence type="ECO:0000259" key="6">
    <source>
        <dbReference type="SMART" id="SM00967"/>
    </source>
</evidence>
<dbReference type="SMART" id="SM00967">
    <property type="entry name" value="SpoU_sub_bind"/>
    <property type="match status" value="1"/>
</dbReference>
<dbReference type="InterPro" id="IPR029026">
    <property type="entry name" value="tRNA_m1G_MTases_N"/>
</dbReference>
<dbReference type="Gene3D" id="3.30.1330.30">
    <property type="match status" value="1"/>
</dbReference>
<dbReference type="Gene3D" id="3.40.1280.10">
    <property type="match status" value="1"/>
</dbReference>
<keyword evidence="2" id="KW-0698">rRNA processing</keyword>
<dbReference type="GO" id="GO:0003723">
    <property type="term" value="F:RNA binding"/>
    <property type="evidence" value="ECO:0007669"/>
    <property type="project" value="InterPro"/>
</dbReference>
<evidence type="ECO:0000313" key="8">
    <source>
        <dbReference type="Proteomes" id="UP000316079"/>
    </source>
</evidence>
<feature type="compositionally biased region" description="Acidic residues" evidence="5">
    <location>
        <begin position="333"/>
        <end position="348"/>
    </location>
</feature>
<organism evidence="7 8">
    <name type="scientific">Danionella cerebrum</name>
    <dbReference type="NCBI Taxonomy" id="2873325"/>
    <lineage>
        <taxon>Eukaryota</taxon>
        <taxon>Metazoa</taxon>
        <taxon>Chordata</taxon>
        <taxon>Craniata</taxon>
        <taxon>Vertebrata</taxon>
        <taxon>Euteleostomi</taxon>
        <taxon>Actinopterygii</taxon>
        <taxon>Neopterygii</taxon>
        <taxon>Teleostei</taxon>
        <taxon>Ostariophysi</taxon>
        <taxon>Cypriniformes</taxon>
        <taxon>Danionidae</taxon>
        <taxon>Danioninae</taxon>
        <taxon>Danionella</taxon>
    </lineage>
</organism>
<keyword evidence="3" id="KW-0489">Methyltransferase</keyword>
<dbReference type="SUPFAM" id="SSF75217">
    <property type="entry name" value="alpha/beta knot"/>
    <property type="match status" value="1"/>
</dbReference>
<sequence length="442" mass="50229">MAARMYNVSRGFVIFGEQSLLRRGHNQILVNPRRYVRGLRRKPVAVIYPDGKRETLFKSKAEKHNVLKEKGKDRCEVSEKSGSKKRSVDAPNDKYIEDFNLDQFPRLRFEKAYAGDERLGRLCSVARSQNFREKEQKVLLEGRRLICDALSAGASPHTLFFNHIERLQELPQEKIQKTKLIKVKYNDIKTWSDLVTPPGLIAIFRKPDPSRLMFPKEARQQTVPLFLICDNVQDAGNLGTILRCAAAAGCDRVLLTKGCVDAWTPKVLRSAMGAHFRLPVFTNLDWEDIVMELPKNTVVHVADGCNVTRKEPDLGQTGSDPSDHIESDYYSSSDDDDDDDDEEEEDDEEELFLPLVKHQVYHENWVQMNTALVIGGETHGVSLEALRLVEKTDGRRLFVPMAQGVERLNSAITTSVLLFEGRRQLLNGSDMSHQRARLQPSV</sequence>
<dbReference type="STRING" id="623744.A0A553QXD3"/>
<dbReference type="OrthoDB" id="270651at2759"/>
<keyword evidence="4" id="KW-0808">Transferase</keyword>
<gene>
    <name evidence="7" type="ORF">DNTS_021551</name>
</gene>
<evidence type="ECO:0000256" key="5">
    <source>
        <dbReference type="SAM" id="MobiDB-lite"/>
    </source>
</evidence>
<dbReference type="InterPro" id="IPR001537">
    <property type="entry name" value="SpoU_MeTrfase"/>
</dbReference>
<comment type="caution">
    <text evidence="7">The sequence shown here is derived from an EMBL/GenBank/DDBJ whole genome shotgun (WGS) entry which is preliminary data.</text>
</comment>
<keyword evidence="8" id="KW-1185">Reference proteome</keyword>
<dbReference type="Pfam" id="PF00588">
    <property type="entry name" value="SpoU_methylase"/>
    <property type="match status" value="1"/>
</dbReference>
<evidence type="ECO:0000313" key="7">
    <source>
        <dbReference type="EMBL" id="TRY94634.1"/>
    </source>
</evidence>
<evidence type="ECO:0000256" key="3">
    <source>
        <dbReference type="ARBA" id="ARBA00022603"/>
    </source>
</evidence>
<protein>
    <recommendedName>
        <fullName evidence="6">RNA 2-O ribose methyltransferase substrate binding domain-containing protein</fullName>
    </recommendedName>
</protein>
<dbReference type="Proteomes" id="UP000316079">
    <property type="component" value="Unassembled WGS sequence"/>
</dbReference>
<dbReference type="CDD" id="cd18106">
    <property type="entry name" value="SpoU-like_RNMTL1"/>
    <property type="match status" value="1"/>
</dbReference>
<evidence type="ECO:0000256" key="2">
    <source>
        <dbReference type="ARBA" id="ARBA00022552"/>
    </source>
</evidence>
<evidence type="ECO:0000256" key="4">
    <source>
        <dbReference type="ARBA" id="ARBA00022679"/>
    </source>
</evidence>
<dbReference type="GO" id="GO:0008173">
    <property type="term" value="F:RNA methyltransferase activity"/>
    <property type="evidence" value="ECO:0007669"/>
    <property type="project" value="InterPro"/>
</dbReference>
<reference evidence="7 8" key="1">
    <citation type="journal article" date="2019" name="Sci. Data">
        <title>Hybrid genome assembly and annotation of Danionella translucida.</title>
        <authorList>
            <person name="Kadobianskyi M."/>
            <person name="Schulze L."/>
            <person name="Schuelke M."/>
            <person name="Judkewitz B."/>
        </authorList>
    </citation>
    <scope>NUCLEOTIDE SEQUENCE [LARGE SCALE GENOMIC DNA]</scope>
    <source>
        <strain evidence="7 8">Bolton</strain>
    </source>
</reference>
<comment type="similarity">
    <text evidence="1">Belongs to the class IV-like SAM-binding methyltransferase superfamily. RNA methyltransferase TrmH family.</text>
</comment>
<proteinExistence type="inferred from homology"/>
<dbReference type="AlphaFoldDB" id="A0A553QXD3"/>
<dbReference type="InterPro" id="IPR013123">
    <property type="entry name" value="SpoU_subst-bd"/>
</dbReference>
<name>A0A553QXD3_9TELE</name>
<dbReference type="InterPro" id="IPR051259">
    <property type="entry name" value="rRNA_Methyltransferase"/>
</dbReference>
<dbReference type="EMBL" id="SRMA01025430">
    <property type="protein sequence ID" value="TRY94634.1"/>
    <property type="molecule type" value="Genomic_DNA"/>
</dbReference>
<dbReference type="GO" id="GO:0005737">
    <property type="term" value="C:cytoplasm"/>
    <property type="evidence" value="ECO:0007669"/>
    <property type="project" value="UniProtKB-ARBA"/>
</dbReference>
<feature type="domain" description="RNA 2-O ribose methyltransferase substrate binding" evidence="6">
    <location>
        <begin position="139"/>
        <end position="210"/>
    </location>
</feature>
<dbReference type="InterPro" id="IPR053888">
    <property type="entry name" value="MRM3-like_sub_bind"/>
</dbReference>
<dbReference type="GO" id="GO:0006364">
    <property type="term" value="P:rRNA processing"/>
    <property type="evidence" value="ECO:0007669"/>
    <property type="project" value="UniProtKB-KW"/>
</dbReference>
<dbReference type="SUPFAM" id="SSF55315">
    <property type="entry name" value="L30e-like"/>
    <property type="match status" value="1"/>
</dbReference>
<feature type="region of interest" description="Disordered" evidence="5">
    <location>
        <begin position="309"/>
        <end position="348"/>
    </location>
</feature>
<dbReference type="Pfam" id="PF22435">
    <property type="entry name" value="MRM3-like_sub_bind"/>
    <property type="match status" value="1"/>
</dbReference>
<dbReference type="PANTHER" id="PTHR43191:SF2">
    <property type="entry name" value="RRNA METHYLTRANSFERASE 3, MITOCHONDRIAL"/>
    <property type="match status" value="1"/>
</dbReference>
<accession>A0A553QXD3</accession>
<feature type="region of interest" description="Disordered" evidence="5">
    <location>
        <begin position="68"/>
        <end position="89"/>
    </location>
</feature>
<dbReference type="InterPro" id="IPR029028">
    <property type="entry name" value="Alpha/beta_knot_MTases"/>
</dbReference>